<reference evidence="2" key="1">
    <citation type="submission" date="2016-07" db="EMBL/GenBank/DDBJ databases">
        <title>Nontailed viruses are major unrecognized killers of bacteria in the ocean.</title>
        <authorList>
            <person name="Kauffman K."/>
            <person name="Hussain F."/>
            <person name="Yang J."/>
            <person name="Arevalo P."/>
            <person name="Brown J."/>
            <person name="Cutler M."/>
            <person name="Kelly L."/>
            <person name="Polz M.F."/>
        </authorList>
    </citation>
    <scope>NUCLEOTIDE SEQUENCE [LARGE SCALE GENOMIC DNA]</scope>
    <source>
        <strain evidence="2">10N.261.45.A10</strain>
    </source>
</reference>
<evidence type="ECO:0000313" key="1">
    <source>
        <dbReference type="EMBL" id="PMN91338.1"/>
    </source>
</evidence>
<dbReference type="RefSeq" id="WP_158240024.1">
    <property type="nucleotide sequence ID" value="NZ_MDAL01000022.1"/>
</dbReference>
<organism evidence="1 2">
    <name type="scientific">Enterovibrio norvegicus</name>
    <dbReference type="NCBI Taxonomy" id="188144"/>
    <lineage>
        <taxon>Bacteria</taxon>
        <taxon>Pseudomonadati</taxon>
        <taxon>Pseudomonadota</taxon>
        <taxon>Gammaproteobacteria</taxon>
        <taxon>Vibrionales</taxon>
        <taxon>Vibrionaceae</taxon>
        <taxon>Enterovibrio</taxon>
    </lineage>
</organism>
<comment type="caution">
    <text evidence="1">The sequence shown here is derived from an EMBL/GenBank/DDBJ whole genome shotgun (WGS) entry which is preliminary data.</text>
</comment>
<dbReference type="GO" id="GO:0043571">
    <property type="term" value="P:maintenance of CRISPR repeat elements"/>
    <property type="evidence" value="ECO:0007669"/>
    <property type="project" value="InterPro"/>
</dbReference>
<gene>
    <name evidence="1" type="ORF">BCT23_17670</name>
</gene>
<evidence type="ECO:0000313" key="2">
    <source>
        <dbReference type="Proteomes" id="UP000235387"/>
    </source>
</evidence>
<proteinExistence type="predicted"/>
<dbReference type="NCBIfam" id="TIGR02563">
    <property type="entry name" value="cas_Csy4"/>
    <property type="match status" value="1"/>
</dbReference>
<dbReference type="AlphaFoldDB" id="A0A2N7L9W1"/>
<dbReference type="Pfam" id="PF09618">
    <property type="entry name" value="Cas_Csy4"/>
    <property type="match status" value="1"/>
</dbReference>
<dbReference type="Proteomes" id="UP000235387">
    <property type="component" value="Unassembled WGS sequence"/>
</dbReference>
<dbReference type="GO" id="GO:0004519">
    <property type="term" value="F:endonuclease activity"/>
    <property type="evidence" value="ECO:0007669"/>
    <property type="project" value="InterPro"/>
</dbReference>
<name>A0A2N7L9W1_9GAMM</name>
<dbReference type="Gene3D" id="3.30.70.2540">
    <property type="entry name" value="CRISPR-associated endoribonuclease Cas6/Csy4"/>
    <property type="match status" value="1"/>
</dbReference>
<dbReference type="InterPro" id="IPR042564">
    <property type="entry name" value="CRISPR-Cas6/Csy4_sf"/>
</dbReference>
<protein>
    <submittedName>
        <fullName evidence="1">Type I-F CRISPR-associated endoribonuclease Cas6/Csy4</fullName>
    </submittedName>
</protein>
<accession>A0A2N7L9W1</accession>
<dbReference type="InterPro" id="IPR013396">
    <property type="entry name" value="CRISPR-assoc_prot_Csy4"/>
</dbReference>
<sequence length="200" mass="23013">MKRYYFVISYVPEHANQEILAGRCISTLHDFLNFHHISGIGVGFPSWTQQSLGKQILFCSSNQQRLSQLHQSQYFLMMAEQGLFVINDVESVPANTAEVRFYRNQGIAKLFTGEKRRRLERAKRRAAERGEVFDPEKIGSNQPIEMFHRILIDSQSTQQRFVLHVQKEKAAEVADAEFNGYGLATNQMHRGTVPDIRILV</sequence>
<dbReference type="EMBL" id="MDAL01000022">
    <property type="protein sequence ID" value="PMN91338.1"/>
    <property type="molecule type" value="Genomic_DNA"/>
</dbReference>